<sequence length="112" mass="12527">MEFMMFSSTSKHRRQTVWLALEVELYGGGVCECVIASLQMLKQAKGLEASKNKGVFTWSAVMRLEVGGSAMLFGREDMERNYLGQKSYNMGINDYVQATREAIPLATGFVTK</sequence>
<keyword evidence="2" id="KW-1185">Reference proteome</keyword>
<comment type="caution">
    <text evidence="1">The sequence shown here is derived from an EMBL/GenBank/DDBJ whole genome shotgun (WGS) entry which is preliminary data.</text>
</comment>
<evidence type="ECO:0000313" key="2">
    <source>
        <dbReference type="Proteomes" id="UP001206925"/>
    </source>
</evidence>
<name>A0AAD5DAC4_AMBAR</name>
<accession>A0AAD5DAC4</accession>
<dbReference type="AlphaFoldDB" id="A0AAD5DAC4"/>
<organism evidence="1 2">
    <name type="scientific">Ambrosia artemisiifolia</name>
    <name type="common">Common ragweed</name>
    <dbReference type="NCBI Taxonomy" id="4212"/>
    <lineage>
        <taxon>Eukaryota</taxon>
        <taxon>Viridiplantae</taxon>
        <taxon>Streptophyta</taxon>
        <taxon>Embryophyta</taxon>
        <taxon>Tracheophyta</taxon>
        <taxon>Spermatophyta</taxon>
        <taxon>Magnoliopsida</taxon>
        <taxon>eudicotyledons</taxon>
        <taxon>Gunneridae</taxon>
        <taxon>Pentapetalae</taxon>
        <taxon>asterids</taxon>
        <taxon>campanulids</taxon>
        <taxon>Asterales</taxon>
        <taxon>Asteraceae</taxon>
        <taxon>Asteroideae</taxon>
        <taxon>Heliantheae alliance</taxon>
        <taxon>Heliantheae</taxon>
        <taxon>Ambrosia</taxon>
    </lineage>
</organism>
<evidence type="ECO:0000313" key="1">
    <source>
        <dbReference type="EMBL" id="KAI7756062.1"/>
    </source>
</evidence>
<dbReference type="Proteomes" id="UP001206925">
    <property type="component" value="Unassembled WGS sequence"/>
</dbReference>
<protein>
    <submittedName>
        <fullName evidence="1">Uncharacterized protein</fullName>
    </submittedName>
</protein>
<dbReference type="EMBL" id="JAMZMK010000609">
    <property type="protein sequence ID" value="KAI7756062.1"/>
    <property type="molecule type" value="Genomic_DNA"/>
</dbReference>
<gene>
    <name evidence="1" type="ORF">M8C21_000242</name>
</gene>
<proteinExistence type="predicted"/>
<reference evidence="1" key="1">
    <citation type="submission" date="2022-06" db="EMBL/GenBank/DDBJ databases">
        <title>Uncovering the hologenomic basis of an extraordinary plant invasion.</title>
        <authorList>
            <person name="Bieker V.C."/>
            <person name="Martin M.D."/>
            <person name="Gilbert T."/>
            <person name="Hodgins K."/>
            <person name="Battlay P."/>
            <person name="Petersen B."/>
            <person name="Wilson J."/>
        </authorList>
    </citation>
    <scope>NUCLEOTIDE SEQUENCE</scope>
    <source>
        <strain evidence="1">AA19_3_7</strain>
        <tissue evidence="1">Leaf</tissue>
    </source>
</reference>